<accession>A0AAW2F5C0</accession>
<gene>
    <name evidence="1" type="ORF">PUN28_014467</name>
</gene>
<keyword evidence="2" id="KW-1185">Reference proteome</keyword>
<evidence type="ECO:0000313" key="1">
    <source>
        <dbReference type="EMBL" id="KAL0109410.1"/>
    </source>
</evidence>
<protein>
    <submittedName>
        <fullName evidence="1">Uncharacterized protein</fullName>
    </submittedName>
</protein>
<name>A0AAW2F5C0_9HYME</name>
<reference evidence="1 2" key="1">
    <citation type="submission" date="2023-03" db="EMBL/GenBank/DDBJ databases">
        <title>High recombination rates correlate with genetic variation in Cardiocondyla obscurior ants.</title>
        <authorList>
            <person name="Errbii M."/>
        </authorList>
    </citation>
    <scope>NUCLEOTIDE SEQUENCE [LARGE SCALE GENOMIC DNA]</scope>
    <source>
        <strain evidence="1">Alpha-2009</strain>
        <tissue evidence="1">Whole body</tissue>
    </source>
</reference>
<dbReference type="AlphaFoldDB" id="A0AAW2F5C0"/>
<evidence type="ECO:0000313" key="2">
    <source>
        <dbReference type="Proteomes" id="UP001430953"/>
    </source>
</evidence>
<proteinExistence type="predicted"/>
<dbReference type="EMBL" id="JADYXP020000015">
    <property type="protein sequence ID" value="KAL0109410.1"/>
    <property type="molecule type" value="Genomic_DNA"/>
</dbReference>
<comment type="caution">
    <text evidence="1">The sequence shown here is derived from an EMBL/GenBank/DDBJ whole genome shotgun (WGS) entry which is preliminary data.</text>
</comment>
<dbReference type="Proteomes" id="UP001430953">
    <property type="component" value="Unassembled WGS sequence"/>
</dbReference>
<organism evidence="1 2">
    <name type="scientific">Cardiocondyla obscurior</name>
    <dbReference type="NCBI Taxonomy" id="286306"/>
    <lineage>
        <taxon>Eukaryota</taxon>
        <taxon>Metazoa</taxon>
        <taxon>Ecdysozoa</taxon>
        <taxon>Arthropoda</taxon>
        <taxon>Hexapoda</taxon>
        <taxon>Insecta</taxon>
        <taxon>Pterygota</taxon>
        <taxon>Neoptera</taxon>
        <taxon>Endopterygota</taxon>
        <taxon>Hymenoptera</taxon>
        <taxon>Apocrita</taxon>
        <taxon>Aculeata</taxon>
        <taxon>Formicoidea</taxon>
        <taxon>Formicidae</taxon>
        <taxon>Myrmicinae</taxon>
        <taxon>Cardiocondyla</taxon>
    </lineage>
</organism>
<sequence length="87" mass="9409">MDFTVVLAESSAAVSKFICESRHDYWRARVLADRSDVPADLSPEGCQRASDRASPAVAVNGVTRVRLTYVTAIPKLQADLLLASKCA</sequence>